<gene>
    <name evidence="1" type="ORF">HNR67_004328</name>
</gene>
<reference evidence="1 2" key="1">
    <citation type="submission" date="2020-08" db="EMBL/GenBank/DDBJ databases">
        <title>Sequencing the genomes of 1000 actinobacteria strains.</title>
        <authorList>
            <person name="Klenk H.-P."/>
        </authorList>
    </citation>
    <scope>NUCLEOTIDE SEQUENCE [LARGE SCALE GENOMIC DNA]</scope>
    <source>
        <strain evidence="1 2">DSM 44230</strain>
    </source>
</reference>
<dbReference type="Proteomes" id="UP000533598">
    <property type="component" value="Unassembled WGS sequence"/>
</dbReference>
<keyword evidence="2" id="KW-1185">Reference proteome</keyword>
<sequence length="57" mass="5858">MSDDPGTVVRALLTAAGLPAQGAELDGLIATYPGRRAAVDALYAVTIPEDDSEDTVQ</sequence>
<dbReference type="RefSeq" id="WP_185004069.1">
    <property type="nucleotide sequence ID" value="NZ_BAAAUI010000004.1"/>
</dbReference>
<proteinExistence type="predicted"/>
<accession>A0A7W7CBT3</accession>
<dbReference type="AlphaFoldDB" id="A0A7W7CBT3"/>
<organism evidence="1 2">
    <name type="scientific">Crossiella cryophila</name>
    <dbReference type="NCBI Taxonomy" id="43355"/>
    <lineage>
        <taxon>Bacteria</taxon>
        <taxon>Bacillati</taxon>
        <taxon>Actinomycetota</taxon>
        <taxon>Actinomycetes</taxon>
        <taxon>Pseudonocardiales</taxon>
        <taxon>Pseudonocardiaceae</taxon>
        <taxon>Crossiella</taxon>
    </lineage>
</organism>
<dbReference type="EMBL" id="JACHMH010000001">
    <property type="protein sequence ID" value="MBB4678210.1"/>
    <property type="molecule type" value="Genomic_DNA"/>
</dbReference>
<comment type="caution">
    <text evidence="1">The sequence shown here is derived from an EMBL/GenBank/DDBJ whole genome shotgun (WGS) entry which is preliminary data.</text>
</comment>
<evidence type="ECO:0000313" key="1">
    <source>
        <dbReference type="EMBL" id="MBB4678210.1"/>
    </source>
</evidence>
<name>A0A7W7CBT3_9PSEU</name>
<protein>
    <submittedName>
        <fullName evidence="1">Uncharacterized protein</fullName>
    </submittedName>
</protein>
<evidence type="ECO:0000313" key="2">
    <source>
        <dbReference type="Proteomes" id="UP000533598"/>
    </source>
</evidence>